<keyword evidence="5" id="KW-1185">Reference proteome</keyword>
<dbReference type="Pfam" id="PF01245">
    <property type="entry name" value="Ribosomal_L19"/>
    <property type="match status" value="1"/>
</dbReference>
<evidence type="ECO:0000256" key="2">
    <source>
        <dbReference type="ARBA" id="ARBA00022980"/>
    </source>
</evidence>
<evidence type="ECO:0000313" key="5">
    <source>
        <dbReference type="Proteomes" id="UP000631114"/>
    </source>
</evidence>
<evidence type="ECO:0000256" key="1">
    <source>
        <dbReference type="ARBA" id="ARBA00005781"/>
    </source>
</evidence>
<accession>A0A835H599</accession>
<dbReference type="PANTHER" id="PTHR15680:SF9">
    <property type="entry name" value="LARGE RIBOSOMAL SUBUNIT PROTEIN BL19M"/>
    <property type="match status" value="1"/>
</dbReference>
<evidence type="ECO:0000256" key="3">
    <source>
        <dbReference type="ARBA" id="ARBA00023274"/>
    </source>
</evidence>
<comment type="caution">
    <text evidence="4">The sequence shown here is derived from an EMBL/GenBank/DDBJ whole genome shotgun (WGS) entry which is preliminary data.</text>
</comment>
<name>A0A835H599_9MAGN</name>
<dbReference type="Proteomes" id="UP000631114">
    <property type="component" value="Unassembled WGS sequence"/>
</dbReference>
<dbReference type="InterPro" id="IPR038657">
    <property type="entry name" value="Ribosomal_bL19_sf"/>
</dbReference>
<dbReference type="EMBL" id="JADFTS010000008">
    <property type="protein sequence ID" value="KAF9591957.1"/>
    <property type="molecule type" value="Genomic_DNA"/>
</dbReference>
<gene>
    <name evidence="4" type="ORF">IFM89_010404</name>
</gene>
<organism evidence="4 5">
    <name type="scientific">Coptis chinensis</name>
    <dbReference type="NCBI Taxonomy" id="261450"/>
    <lineage>
        <taxon>Eukaryota</taxon>
        <taxon>Viridiplantae</taxon>
        <taxon>Streptophyta</taxon>
        <taxon>Embryophyta</taxon>
        <taxon>Tracheophyta</taxon>
        <taxon>Spermatophyta</taxon>
        <taxon>Magnoliopsida</taxon>
        <taxon>Ranunculales</taxon>
        <taxon>Ranunculaceae</taxon>
        <taxon>Coptidoideae</taxon>
        <taxon>Coptis</taxon>
    </lineage>
</organism>
<dbReference type="InterPro" id="IPR001857">
    <property type="entry name" value="Ribosomal_bL19"/>
</dbReference>
<dbReference type="AlphaFoldDB" id="A0A835H599"/>
<dbReference type="OrthoDB" id="432645at2759"/>
<proteinExistence type="inferred from homology"/>
<reference evidence="4 5" key="1">
    <citation type="submission" date="2020-10" db="EMBL/GenBank/DDBJ databases">
        <title>The Coptis chinensis genome and diversification of protoberbering-type alkaloids.</title>
        <authorList>
            <person name="Wang B."/>
            <person name="Shu S."/>
            <person name="Song C."/>
            <person name="Liu Y."/>
        </authorList>
    </citation>
    <scope>NUCLEOTIDE SEQUENCE [LARGE SCALE GENOMIC DNA]</scope>
    <source>
        <strain evidence="4">HL-2020</strain>
        <tissue evidence="4">Leaf</tissue>
    </source>
</reference>
<keyword evidence="2" id="KW-0689">Ribosomal protein</keyword>
<dbReference type="GO" id="GO:1990904">
    <property type="term" value="C:ribonucleoprotein complex"/>
    <property type="evidence" value="ECO:0007669"/>
    <property type="project" value="UniProtKB-KW"/>
</dbReference>
<dbReference type="GO" id="GO:0003735">
    <property type="term" value="F:structural constituent of ribosome"/>
    <property type="evidence" value="ECO:0007669"/>
    <property type="project" value="InterPro"/>
</dbReference>
<dbReference type="GO" id="GO:0005840">
    <property type="term" value="C:ribosome"/>
    <property type="evidence" value="ECO:0007669"/>
    <property type="project" value="UniProtKB-KW"/>
</dbReference>
<dbReference type="SUPFAM" id="SSF50104">
    <property type="entry name" value="Translation proteins SH3-like domain"/>
    <property type="match status" value="1"/>
</dbReference>
<dbReference type="GO" id="GO:0006412">
    <property type="term" value="P:translation"/>
    <property type="evidence" value="ECO:0007669"/>
    <property type="project" value="InterPro"/>
</dbReference>
<dbReference type="InterPro" id="IPR008991">
    <property type="entry name" value="Translation_prot_SH3-like_sf"/>
</dbReference>
<dbReference type="PANTHER" id="PTHR15680">
    <property type="entry name" value="RIBOSOMAL PROTEIN L19"/>
    <property type="match status" value="1"/>
</dbReference>
<protein>
    <submittedName>
        <fullName evidence="4">Uncharacterized protein</fullName>
    </submittedName>
</protein>
<keyword evidence="3" id="KW-0687">Ribonucleoprotein</keyword>
<evidence type="ECO:0000313" key="4">
    <source>
        <dbReference type="EMBL" id="KAF9591957.1"/>
    </source>
</evidence>
<sequence>MQVVRLRFAQGLRVPQSSFTSISDTRRHTKTGFHTEASTSHYYGASSLPLFHKPGLDLSKMGMEVPENKRGVPTLKGIVIARRKFWSKFNLQIKQARGRNSPNIKELKIILEKKKVRRAKLYYLRGKMNALKKQTSR</sequence>
<comment type="similarity">
    <text evidence="1">Belongs to the bacterial ribosomal protein bL19 family.</text>
</comment>
<dbReference type="Gene3D" id="2.30.30.790">
    <property type="match status" value="1"/>
</dbReference>